<dbReference type="InterPro" id="IPR036465">
    <property type="entry name" value="vWFA_dom_sf"/>
</dbReference>
<dbReference type="PROSITE" id="PS51257">
    <property type="entry name" value="PROKAR_LIPOPROTEIN"/>
    <property type="match status" value="1"/>
</dbReference>
<dbReference type="AlphaFoldDB" id="A0A6H9YMC0"/>
<dbReference type="Pfam" id="PF13531">
    <property type="entry name" value="SBP_bac_11"/>
    <property type="match status" value="1"/>
</dbReference>
<dbReference type="Gene3D" id="3.40.190.10">
    <property type="entry name" value="Periplasmic binding protein-like II"/>
    <property type="match status" value="2"/>
</dbReference>
<dbReference type="SUPFAM" id="SSF53850">
    <property type="entry name" value="Periplasmic binding protein-like II"/>
    <property type="match status" value="1"/>
</dbReference>
<dbReference type="PROSITE" id="PS50234">
    <property type="entry name" value="VWFA"/>
    <property type="match status" value="1"/>
</dbReference>
<organism evidence="3 4">
    <name type="scientific">Actinomadura rudentiformis</name>
    <dbReference type="NCBI Taxonomy" id="359158"/>
    <lineage>
        <taxon>Bacteria</taxon>
        <taxon>Bacillati</taxon>
        <taxon>Actinomycetota</taxon>
        <taxon>Actinomycetes</taxon>
        <taxon>Streptosporangiales</taxon>
        <taxon>Thermomonosporaceae</taxon>
        <taxon>Actinomadura</taxon>
    </lineage>
</organism>
<reference evidence="3 4" key="1">
    <citation type="submission" date="2019-09" db="EMBL/GenBank/DDBJ databases">
        <title>Actinomadura physcomitrii sp. nov., a novel actinomycete isolated from moss [Physcomitrium sphaericum (Ludw) Fuernr].</title>
        <authorList>
            <person name="Zhuang X."/>
            <person name="Liu C."/>
        </authorList>
    </citation>
    <scope>NUCLEOTIDE SEQUENCE [LARGE SCALE GENOMIC DNA]</scope>
    <source>
        <strain evidence="3 4">HMC1</strain>
    </source>
</reference>
<proteinExistence type="predicted"/>
<dbReference type="InterPro" id="IPR002035">
    <property type="entry name" value="VWF_A"/>
</dbReference>
<feature type="signal peptide" evidence="1">
    <location>
        <begin position="1"/>
        <end position="19"/>
    </location>
</feature>
<dbReference type="Proteomes" id="UP000468735">
    <property type="component" value="Unassembled WGS sequence"/>
</dbReference>
<evidence type="ECO:0000256" key="1">
    <source>
        <dbReference type="SAM" id="SignalP"/>
    </source>
</evidence>
<feature type="domain" description="VWFA" evidence="2">
    <location>
        <begin position="319"/>
        <end position="494"/>
    </location>
</feature>
<feature type="chain" id="PRO_5039014155" evidence="1">
    <location>
        <begin position="20"/>
        <end position="498"/>
    </location>
</feature>
<protein>
    <submittedName>
        <fullName evidence="3">VWA domain-containing protein</fullName>
    </submittedName>
</protein>
<keyword evidence="1" id="KW-0732">Signal</keyword>
<dbReference type="EMBL" id="WBMT01000016">
    <property type="protein sequence ID" value="KAB2344419.1"/>
    <property type="molecule type" value="Genomic_DNA"/>
</dbReference>
<keyword evidence="4" id="KW-1185">Reference proteome</keyword>
<evidence type="ECO:0000313" key="4">
    <source>
        <dbReference type="Proteomes" id="UP000468735"/>
    </source>
</evidence>
<evidence type="ECO:0000259" key="2">
    <source>
        <dbReference type="PROSITE" id="PS50234"/>
    </source>
</evidence>
<dbReference type="Gene3D" id="3.40.50.410">
    <property type="entry name" value="von Willebrand factor, type A domain"/>
    <property type="match status" value="1"/>
</dbReference>
<dbReference type="OrthoDB" id="3170630at2"/>
<dbReference type="CDD" id="cd00198">
    <property type="entry name" value="vWFA"/>
    <property type="match status" value="1"/>
</dbReference>
<name>A0A6H9YMC0_9ACTN</name>
<comment type="caution">
    <text evidence="3">The sequence shown here is derived from an EMBL/GenBank/DDBJ whole genome shotgun (WGS) entry which is preliminary data.</text>
</comment>
<gene>
    <name evidence="3" type="ORF">F8566_31305</name>
</gene>
<dbReference type="SUPFAM" id="SSF53300">
    <property type="entry name" value="vWA-like"/>
    <property type="match status" value="1"/>
</dbReference>
<accession>A0A6H9YMC0</accession>
<sequence>MKARAALATCLLLAGCSLGDGSAPTELDVLAGSELADMAPLLSELERDTGVKLRMDYSDDTLEPGRYHHDLAWLPSDRYFRLKMKAGARREPPLSTTTMLSPVVIGVKPEAAAKLRRDPSWADIADAAGQGRLRFAMADPRTNGSGLGALVGVATAARGGALRPEDVTCDRLRGFFTGHTRAARSSPKLIEEYVANQDQTEGLIAHESTLLSLNATGRLRQPLQIVYPRDGMVMSDYPMLLLDPAKRAAYDKVAGWLKSDTAQRKIMQRTLRRPLGPDVARDPRLRASVGNALFFPDQRKVIDTLLAGYDDPAERKPDRVVFLLDFSRSMAGARIDAVKSAFAGLGGADGSSVGRFVRFHKSEEVTVIRFGGRVLGKKTFTAGAPGAMDGLRDFVAGDDFDGSTAIWSALDSAYDLAGDTSRRTSIVLMTDGQNNAGITLDDFLRHRRPRTVPTFAVGFGAADRAGLRRAATATGGRFVDGDTRPSLLEALKEIRGCH</sequence>
<evidence type="ECO:0000313" key="3">
    <source>
        <dbReference type="EMBL" id="KAB2344419.1"/>
    </source>
</evidence>
<dbReference type="Pfam" id="PF00092">
    <property type="entry name" value="VWA"/>
    <property type="match status" value="1"/>
</dbReference>
<dbReference type="SMART" id="SM00327">
    <property type="entry name" value="VWA"/>
    <property type="match status" value="1"/>
</dbReference>